<dbReference type="PROSITE" id="PS00041">
    <property type="entry name" value="HTH_ARAC_FAMILY_1"/>
    <property type="match status" value="1"/>
</dbReference>
<keyword evidence="3" id="KW-0804">Transcription</keyword>
<dbReference type="AlphaFoldDB" id="A0A510X8X1"/>
<dbReference type="PRINTS" id="PR00032">
    <property type="entry name" value="HTHARAC"/>
</dbReference>
<dbReference type="InterPro" id="IPR011256">
    <property type="entry name" value="Reg_factor_effector_dom_sf"/>
</dbReference>
<dbReference type="SUPFAM" id="SSF55136">
    <property type="entry name" value="Probable bacterial effector-binding domain"/>
    <property type="match status" value="1"/>
</dbReference>
<dbReference type="Gene3D" id="3.20.80.10">
    <property type="entry name" value="Regulatory factor, effector binding domain"/>
    <property type="match status" value="1"/>
</dbReference>
<dbReference type="Gene3D" id="1.10.10.60">
    <property type="entry name" value="Homeodomain-like"/>
    <property type="match status" value="2"/>
</dbReference>
<sequence>MNGYQNHSWSRPIPDTTISAEIRAAELWLDSTKAQPHTIRELAAYLGYSESHIRRHFLRAFGMGPGRYRNILRLEQAARLLLRSRRRIIDIAIHCGFRSHPIFSRAFQWHYGISPSQFRRRQLRHAQNLRPPPDEMGEVVLGRHPEITLWAIRHYGPPEPASLSCLDRRHHGDRGFERHDTILVLADDPAITPRARQRIDLGLPVSASRPWPPPPCYRRLTLPETLAASIAFDDSSRLTQLHDYLLDRWLPSQPVSYLGEPVRVIRRASGSPRHTMVLPLTTQPC</sequence>
<dbReference type="InterPro" id="IPR009057">
    <property type="entry name" value="Homeodomain-like_sf"/>
</dbReference>
<dbReference type="InterPro" id="IPR018062">
    <property type="entry name" value="HTH_AraC-typ_CS"/>
</dbReference>
<dbReference type="OrthoDB" id="6146868at2"/>
<evidence type="ECO:0000256" key="2">
    <source>
        <dbReference type="ARBA" id="ARBA00023125"/>
    </source>
</evidence>
<dbReference type="EMBL" id="BJUK01000022">
    <property type="protein sequence ID" value="GEK47853.1"/>
    <property type="molecule type" value="Genomic_DNA"/>
</dbReference>
<reference evidence="5 6" key="1">
    <citation type="submission" date="2019-07" db="EMBL/GenBank/DDBJ databases">
        <title>Whole genome shotgun sequence of Halomonas pacifica NBRC 102220.</title>
        <authorList>
            <person name="Hosoyama A."/>
            <person name="Uohara A."/>
            <person name="Ohji S."/>
            <person name="Ichikawa N."/>
        </authorList>
    </citation>
    <scope>NUCLEOTIDE SEQUENCE [LARGE SCALE GENOMIC DNA]</scope>
    <source>
        <strain evidence="5 6">NBRC 102220</strain>
    </source>
</reference>
<keyword evidence="2" id="KW-0238">DNA-binding</keyword>
<dbReference type="GO" id="GO:0003700">
    <property type="term" value="F:DNA-binding transcription factor activity"/>
    <property type="evidence" value="ECO:0007669"/>
    <property type="project" value="InterPro"/>
</dbReference>
<feature type="domain" description="HTH araC/xylS-type" evidence="4">
    <location>
        <begin position="23"/>
        <end position="121"/>
    </location>
</feature>
<evidence type="ECO:0000313" key="6">
    <source>
        <dbReference type="Proteomes" id="UP000321275"/>
    </source>
</evidence>
<protein>
    <recommendedName>
        <fullName evidence="4">HTH araC/xylS-type domain-containing protein</fullName>
    </recommendedName>
</protein>
<evidence type="ECO:0000256" key="1">
    <source>
        <dbReference type="ARBA" id="ARBA00023015"/>
    </source>
</evidence>
<gene>
    <name evidence="5" type="ORF">HPA02_21360</name>
</gene>
<evidence type="ECO:0000259" key="4">
    <source>
        <dbReference type="PROSITE" id="PS01124"/>
    </source>
</evidence>
<dbReference type="PANTHER" id="PTHR43280">
    <property type="entry name" value="ARAC-FAMILY TRANSCRIPTIONAL REGULATOR"/>
    <property type="match status" value="1"/>
</dbReference>
<dbReference type="InterPro" id="IPR020449">
    <property type="entry name" value="Tscrpt_reg_AraC-type_HTH"/>
</dbReference>
<dbReference type="Proteomes" id="UP000321275">
    <property type="component" value="Unassembled WGS sequence"/>
</dbReference>
<name>A0A510X8X1_9GAMM</name>
<comment type="caution">
    <text evidence="5">The sequence shown here is derived from an EMBL/GenBank/DDBJ whole genome shotgun (WGS) entry which is preliminary data.</text>
</comment>
<dbReference type="GO" id="GO:0043565">
    <property type="term" value="F:sequence-specific DNA binding"/>
    <property type="evidence" value="ECO:0007669"/>
    <property type="project" value="InterPro"/>
</dbReference>
<keyword evidence="1" id="KW-0805">Transcription regulation</keyword>
<organism evidence="5 6">
    <name type="scientific">Bisbaumannia pacifica</name>
    <dbReference type="NCBI Taxonomy" id="77098"/>
    <lineage>
        <taxon>Bacteria</taxon>
        <taxon>Pseudomonadati</taxon>
        <taxon>Pseudomonadota</taxon>
        <taxon>Gammaproteobacteria</taxon>
        <taxon>Oceanospirillales</taxon>
        <taxon>Halomonadaceae</taxon>
        <taxon>Bisbaumannia</taxon>
    </lineage>
</organism>
<dbReference type="RefSeq" id="WP_146803190.1">
    <property type="nucleotide sequence ID" value="NZ_BJUK01000022.1"/>
</dbReference>
<proteinExistence type="predicted"/>
<evidence type="ECO:0000313" key="5">
    <source>
        <dbReference type="EMBL" id="GEK47853.1"/>
    </source>
</evidence>
<dbReference type="InterPro" id="IPR018060">
    <property type="entry name" value="HTH_AraC"/>
</dbReference>
<dbReference type="PROSITE" id="PS01124">
    <property type="entry name" value="HTH_ARAC_FAMILY_2"/>
    <property type="match status" value="1"/>
</dbReference>
<dbReference type="PANTHER" id="PTHR43280:SF2">
    <property type="entry name" value="HTH-TYPE TRANSCRIPTIONAL REGULATOR EXSA"/>
    <property type="match status" value="1"/>
</dbReference>
<dbReference type="SUPFAM" id="SSF46689">
    <property type="entry name" value="Homeodomain-like"/>
    <property type="match status" value="2"/>
</dbReference>
<dbReference type="Pfam" id="PF12833">
    <property type="entry name" value="HTH_18"/>
    <property type="match status" value="1"/>
</dbReference>
<evidence type="ECO:0000256" key="3">
    <source>
        <dbReference type="ARBA" id="ARBA00023163"/>
    </source>
</evidence>
<accession>A0A510X8X1</accession>
<dbReference type="SMART" id="SM00342">
    <property type="entry name" value="HTH_ARAC"/>
    <property type="match status" value="1"/>
</dbReference>
<keyword evidence="6" id="KW-1185">Reference proteome</keyword>